<feature type="region of interest" description="Disordered" evidence="2">
    <location>
        <begin position="515"/>
        <end position="573"/>
    </location>
</feature>
<feature type="compositionally biased region" description="Low complexity" evidence="2">
    <location>
        <begin position="327"/>
        <end position="338"/>
    </location>
</feature>
<feature type="domain" description="PucR C-terminal helix-turn-helix" evidence="4">
    <location>
        <begin position="619"/>
        <end position="677"/>
    </location>
</feature>
<protein>
    <submittedName>
        <fullName evidence="6">Transcriptional regulator, PurR family</fullName>
    </submittedName>
</protein>
<dbReference type="InterPro" id="IPR025736">
    <property type="entry name" value="PucR_C-HTH_dom"/>
</dbReference>
<evidence type="ECO:0000256" key="1">
    <source>
        <dbReference type="ARBA" id="ARBA00006754"/>
    </source>
</evidence>
<dbReference type="Pfam" id="PF17853">
    <property type="entry name" value="GGDEF_2"/>
    <property type="match status" value="2"/>
</dbReference>
<feature type="compositionally biased region" description="Basic and acidic residues" evidence="2">
    <location>
        <begin position="356"/>
        <end position="365"/>
    </location>
</feature>
<feature type="compositionally biased region" description="Gly residues" evidence="2">
    <location>
        <begin position="465"/>
        <end position="474"/>
    </location>
</feature>
<dbReference type="InterPro" id="IPR041522">
    <property type="entry name" value="CdaR_GGDEF"/>
</dbReference>
<evidence type="ECO:0000256" key="2">
    <source>
        <dbReference type="SAM" id="MobiDB-lite"/>
    </source>
</evidence>
<feature type="domain" description="CdaR GGDEF-like" evidence="5">
    <location>
        <begin position="485"/>
        <end position="512"/>
    </location>
</feature>
<dbReference type="PANTHER" id="PTHR33744">
    <property type="entry name" value="CARBOHYDRATE DIACID REGULATOR"/>
    <property type="match status" value="1"/>
</dbReference>
<dbReference type="InterPro" id="IPR012914">
    <property type="entry name" value="PucR_dom"/>
</dbReference>
<accession>K6QF74</accession>
<dbReference type="InterPro" id="IPR042070">
    <property type="entry name" value="PucR_C-HTH_sf"/>
</dbReference>
<dbReference type="STRING" id="867903.ThesuDRAFT_01368"/>
<feature type="domain" description="CdaR GGDEF-like" evidence="5">
    <location>
        <begin position="297"/>
        <end position="423"/>
    </location>
</feature>
<dbReference type="InterPro" id="IPR051448">
    <property type="entry name" value="CdaR-like_regulators"/>
</dbReference>
<keyword evidence="7" id="KW-1185">Reference proteome</keyword>
<feature type="region of interest" description="Disordered" evidence="2">
    <location>
        <begin position="684"/>
        <end position="717"/>
    </location>
</feature>
<feature type="compositionally biased region" description="Low complexity" evidence="2">
    <location>
        <begin position="706"/>
        <end position="717"/>
    </location>
</feature>
<dbReference type="AlphaFoldDB" id="K6QF74"/>
<gene>
    <name evidence="6" type="ORF">ThesuDRAFT_01368</name>
</gene>
<dbReference type="Pfam" id="PF13556">
    <property type="entry name" value="HTH_30"/>
    <property type="match status" value="1"/>
</dbReference>
<dbReference type="Proteomes" id="UP000005710">
    <property type="component" value="Unassembled WGS sequence"/>
</dbReference>
<proteinExistence type="inferred from homology"/>
<feature type="compositionally biased region" description="Low complexity" evidence="2">
    <location>
        <begin position="525"/>
        <end position="544"/>
    </location>
</feature>
<dbReference type="eggNOG" id="COG2508">
    <property type="taxonomic scope" value="Bacteria"/>
</dbReference>
<dbReference type="EMBL" id="AENY02000002">
    <property type="protein sequence ID" value="EKP95611.1"/>
    <property type="molecule type" value="Genomic_DNA"/>
</dbReference>
<feature type="region of interest" description="Disordered" evidence="2">
    <location>
        <begin position="327"/>
        <end position="365"/>
    </location>
</feature>
<evidence type="ECO:0000259" key="3">
    <source>
        <dbReference type="Pfam" id="PF07905"/>
    </source>
</evidence>
<comment type="caution">
    <text evidence="6">The sequence shown here is derived from an EMBL/GenBank/DDBJ whole genome shotgun (WGS) entry which is preliminary data.</text>
</comment>
<evidence type="ECO:0000259" key="5">
    <source>
        <dbReference type="Pfam" id="PF17853"/>
    </source>
</evidence>
<reference evidence="6" key="1">
    <citation type="submission" date="2010-10" db="EMBL/GenBank/DDBJ databases">
        <authorList>
            <consortium name="US DOE Joint Genome Institute (JGI-PGF)"/>
            <person name="Lucas S."/>
            <person name="Copeland A."/>
            <person name="Lapidus A."/>
            <person name="Bruce D."/>
            <person name="Goodwin L."/>
            <person name="Pitluck S."/>
            <person name="Kyrpides N."/>
            <person name="Mavromatis K."/>
            <person name="Detter J.C."/>
            <person name="Han C."/>
            <person name="Land M."/>
            <person name="Hauser L."/>
            <person name="Markowitz V."/>
            <person name="Cheng J.-F."/>
            <person name="Hugenholtz P."/>
            <person name="Woyke T."/>
            <person name="Wu D."/>
            <person name="Pukall R."/>
            <person name="Wahrenburg C."/>
            <person name="Brambilla E."/>
            <person name="Klenk H.-P."/>
            <person name="Eisen J.A."/>
        </authorList>
    </citation>
    <scope>NUCLEOTIDE SEQUENCE [LARGE SCALE GENOMIC DNA]</scope>
    <source>
        <strain evidence="6">DSM 13965</strain>
    </source>
</reference>
<dbReference type="RefSeq" id="WP_006903637.1">
    <property type="nucleotide sequence ID" value="NZ_JH976535.1"/>
</dbReference>
<reference evidence="6" key="2">
    <citation type="submission" date="2012-10" db="EMBL/GenBank/DDBJ databases">
        <title>Improved high-quality draft of Thermaerobacter subterraneus C21, DSM 13965.</title>
        <authorList>
            <consortium name="DOE Joint Genome Institute"/>
            <person name="Eisen J."/>
            <person name="Huntemann M."/>
            <person name="Wei C.-L."/>
            <person name="Han J."/>
            <person name="Detter J.C."/>
            <person name="Han C."/>
            <person name="Tapia R."/>
            <person name="Chen A."/>
            <person name="Kyrpides N."/>
            <person name="Mavromatis K."/>
            <person name="Markowitz V."/>
            <person name="Szeto E."/>
            <person name="Ivanova N."/>
            <person name="Mikhailova N."/>
            <person name="Ovchinnikova G."/>
            <person name="Pagani I."/>
            <person name="Pati A."/>
            <person name="Goodwin L."/>
            <person name="Nordberg H.P."/>
            <person name="Cantor M.N."/>
            <person name="Hua S.X."/>
            <person name="Woyke T."/>
            <person name="Eisen J."/>
            <person name="Klenk H.-P."/>
        </authorList>
    </citation>
    <scope>NUCLEOTIDE SEQUENCE [LARGE SCALE GENOMIC DNA]</scope>
    <source>
        <strain evidence="6">DSM 13965</strain>
    </source>
</reference>
<evidence type="ECO:0000259" key="4">
    <source>
        <dbReference type="Pfam" id="PF13556"/>
    </source>
</evidence>
<dbReference type="Pfam" id="PF07905">
    <property type="entry name" value="PucR"/>
    <property type="match status" value="1"/>
</dbReference>
<evidence type="ECO:0000313" key="6">
    <source>
        <dbReference type="EMBL" id="EKP95611.1"/>
    </source>
</evidence>
<dbReference type="Gene3D" id="1.10.10.2840">
    <property type="entry name" value="PucR C-terminal helix-turn-helix domain"/>
    <property type="match status" value="1"/>
</dbReference>
<evidence type="ECO:0000313" key="7">
    <source>
        <dbReference type="Proteomes" id="UP000005710"/>
    </source>
</evidence>
<feature type="domain" description="Purine catabolism PurC-like" evidence="3">
    <location>
        <begin position="22"/>
        <end position="141"/>
    </location>
</feature>
<comment type="similarity">
    <text evidence="1">Belongs to the CdaR family.</text>
</comment>
<dbReference type="HOGENOM" id="CLU_017436_3_0_9"/>
<feature type="region of interest" description="Disordered" evidence="2">
    <location>
        <begin position="425"/>
        <end position="476"/>
    </location>
</feature>
<organism evidence="6 7">
    <name type="scientific">Thermaerobacter subterraneus DSM 13965</name>
    <dbReference type="NCBI Taxonomy" id="867903"/>
    <lineage>
        <taxon>Bacteria</taxon>
        <taxon>Bacillati</taxon>
        <taxon>Bacillota</taxon>
        <taxon>Clostridia</taxon>
        <taxon>Eubacteriales</taxon>
        <taxon>Clostridiales Family XVII. Incertae Sedis</taxon>
        <taxon>Thermaerobacter</taxon>
    </lineage>
</organism>
<sequence>MTGCAGGGPAPGGAADAVTLAEVLRLEPLREIRVLAGNGSLHRPVRLVNVIEVPDIVDWVLEGELLLTTGFTFRDDPGHLAALVPGLAAKGAAGLGIKPRRYMAEVPGEAIRQAEECGLPLLEIPYHLSFSEVIGPVMQAIAHRQAAATLAADGLQRELLDLVLRGASLDDLCAVVARHLARPVWIEDAAGALVSQAVPGLPGPPPALQEGGTPATVTPDPAAGLQRGPAWRVPVASGDRFFGTLCAASPGRPPLAVEAGLLERGAAILALQWGKQAAVVEVQRRFRTEFLDRLLSGDLPHPAELAERCRALGWDLNRPHTVVVFGPLAPSGPGPAAGRQDAAAGQPARGSAGSSPRDEPGPDRELQPLLRAAEMVLSMEGGEPVAGIRDGLVVALIPGDPAGPAGRHRILTVAKAVLRSYASSTGTARGSRGPLPSGHGPAAGIPPATSAAPGPDGRRPVRDGGPAGALGGGSPASWGDGTAVAAAGVGRVAPGPAALARSYREARTALQAVRATAAHRDTRAEGTGITGRAGITGQAGITGRPAAGVPGRSSRRAPAGLPGGSPGRGSGRTPEPVQFFAELGILRLLHHQPREELAGFVADYLGALLAYDRRHDGKLLETLEAYFRYGGNMKRMAQALYTHYNTVAYRLGRIRQITGLDLKDPDQLLSLQVALRALPLLDGGPAWEGPPREPRDAAAGGPGPGRPSLGRSGQEGP</sequence>
<feature type="compositionally biased region" description="Gly residues" evidence="2">
    <location>
        <begin position="561"/>
        <end position="570"/>
    </location>
</feature>
<name>K6QF74_9FIRM</name>